<keyword evidence="6" id="KW-0067">ATP-binding</keyword>
<keyword evidence="4" id="KW-0547">Nucleotide-binding</keyword>
<dbReference type="PANTHER" id="PTHR24346:SF82">
    <property type="entry name" value="KP78A-RELATED"/>
    <property type="match status" value="1"/>
</dbReference>
<evidence type="ECO:0000256" key="7">
    <source>
        <dbReference type="ARBA" id="ARBA00047899"/>
    </source>
</evidence>
<keyword evidence="2" id="KW-0723">Serine/threonine-protein kinase</keyword>
<organism evidence="10 11">
    <name type="scientific">Marmota monax</name>
    <name type="common">Woodchuck</name>
    <dbReference type="NCBI Taxonomy" id="9995"/>
    <lineage>
        <taxon>Eukaryota</taxon>
        <taxon>Metazoa</taxon>
        <taxon>Chordata</taxon>
        <taxon>Craniata</taxon>
        <taxon>Vertebrata</taxon>
        <taxon>Euteleostomi</taxon>
        <taxon>Mammalia</taxon>
        <taxon>Eutheria</taxon>
        <taxon>Euarchontoglires</taxon>
        <taxon>Glires</taxon>
        <taxon>Rodentia</taxon>
        <taxon>Sciuromorpha</taxon>
        <taxon>Sciuridae</taxon>
        <taxon>Xerinae</taxon>
        <taxon>Marmotini</taxon>
        <taxon>Marmota</taxon>
    </lineage>
</organism>
<evidence type="ECO:0000313" key="11">
    <source>
        <dbReference type="Proteomes" id="UP000335636"/>
    </source>
</evidence>
<feature type="domain" description="Protein kinase" evidence="9">
    <location>
        <begin position="1"/>
        <end position="113"/>
    </location>
</feature>
<dbReference type="EMBL" id="CABDUW010003888">
    <property type="protein sequence ID" value="VTJ89873.1"/>
    <property type="molecule type" value="Genomic_DNA"/>
</dbReference>
<dbReference type="AlphaFoldDB" id="A0A5E4D6K8"/>
<evidence type="ECO:0000256" key="6">
    <source>
        <dbReference type="ARBA" id="ARBA00022840"/>
    </source>
</evidence>
<dbReference type="InterPro" id="IPR011009">
    <property type="entry name" value="Kinase-like_dom_sf"/>
</dbReference>
<name>A0A5E4D6K8_MARMO</name>
<dbReference type="PANTHER" id="PTHR24346">
    <property type="entry name" value="MAP/MICROTUBULE AFFINITY-REGULATING KINASE"/>
    <property type="match status" value="1"/>
</dbReference>
<dbReference type="GO" id="GO:0004674">
    <property type="term" value="F:protein serine/threonine kinase activity"/>
    <property type="evidence" value="ECO:0007669"/>
    <property type="project" value="UniProtKB-KW"/>
</dbReference>
<evidence type="ECO:0000256" key="1">
    <source>
        <dbReference type="ARBA" id="ARBA00012513"/>
    </source>
</evidence>
<dbReference type="PROSITE" id="PS50011">
    <property type="entry name" value="PROTEIN_KINASE_DOM"/>
    <property type="match status" value="1"/>
</dbReference>
<dbReference type="SMART" id="SM00220">
    <property type="entry name" value="S_TKc"/>
    <property type="match status" value="1"/>
</dbReference>
<comment type="catalytic activity">
    <reaction evidence="7">
        <text>L-threonyl-[protein] + ATP = O-phospho-L-threonyl-[protein] + ADP + H(+)</text>
        <dbReference type="Rhea" id="RHEA:46608"/>
        <dbReference type="Rhea" id="RHEA-COMP:11060"/>
        <dbReference type="Rhea" id="RHEA-COMP:11605"/>
        <dbReference type="ChEBI" id="CHEBI:15378"/>
        <dbReference type="ChEBI" id="CHEBI:30013"/>
        <dbReference type="ChEBI" id="CHEBI:30616"/>
        <dbReference type="ChEBI" id="CHEBI:61977"/>
        <dbReference type="ChEBI" id="CHEBI:456216"/>
        <dbReference type="EC" id="2.7.11.1"/>
    </reaction>
</comment>
<evidence type="ECO:0000256" key="2">
    <source>
        <dbReference type="ARBA" id="ARBA00022527"/>
    </source>
</evidence>
<dbReference type="GO" id="GO:0005737">
    <property type="term" value="C:cytoplasm"/>
    <property type="evidence" value="ECO:0007669"/>
    <property type="project" value="TreeGrafter"/>
</dbReference>
<reference evidence="10" key="1">
    <citation type="submission" date="2019-04" db="EMBL/GenBank/DDBJ databases">
        <authorList>
            <person name="Alioto T."/>
            <person name="Alioto T."/>
        </authorList>
    </citation>
    <scope>NUCLEOTIDE SEQUENCE [LARGE SCALE GENOMIC DNA]</scope>
</reference>
<dbReference type="InterPro" id="IPR008271">
    <property type="entry name" value="Ser/Thr_kinase_AS"/>
</dbReference>
<dbReference type="InterPro" id="IPR000719">
    <property type="entry name" value="Prot_kinase_dom"/>
</dbReference>
<accession>A0A5E4D6K8</accession>
<sequence>THVAVKVLPKIEQDLPFICSQVDIMKALQHPNLVQMFEVIETLGAVYIVMEDAGGGPLSHHVPKAVGMKDAEAQRVFRQMVSAMGHCHPKGIGHRDLKLGNVLLNAGGHCQAQ</sequence>
<dbReference type="SUPFAM" id="SSF56112">
    <property type="entry name" value="Protein kinase-like (PK-like)"/>
    <property type="match status" value="1"/>
</dbReference>
<dbReference type="Gene3D" id="1.10.510.10">
    <property type="entry name" value="Transferase(Phosphotransferase) domain 1"/>
    <property type="match status" value="1"/>
</dbReference>
<dbReference type="GO" id="GO:0005524">
    <property type="term" value="F:ATP binding"/>
    <property type="evidence" value="ECO:0007669"/>
    <property type="project" value="UniProtKB-KW"/>
</dbReference>
<evidence type="ECO:0000256" key="3">
    <source>
        <dbReference type="ARBA" id="ARBA00022679"/>
    </source>
</evidence>
<comment type="catalytic activity">
    <reaction evidence="8">
        <text>L-seryl-[protein] + ATP = O-phospho-L-seryl-[protein] + ADP + H(+)</text>
        <dbReference type="Rhea" id="RHEA:17989"/>
        <dbReference type="Rhea" id="RHEA-COMP:9863"/>
        <dbReference type="Rhea" id="RHEA-COMP:11604"/>
        <dbReference type="ChEBI" id="CHEBI:15378"/>
        <dbReference type="ChEBI" id="CHEBI:29999"/>
        <dbReference type="ChEBI" id="CHEBI:30616"/>
        <dbReference type="ChEBI" id="CHEBI:83421"/>
        <dbReference type="ChEBI" id="CHEBI:456216"/>
        <dbReference type="EC" id="2.7.11.1"/>
    </reaction>
</comment>
<comment type="caution">
    <text evidence="10">The sequence shown here is derived from an EMBL/GenBank/DDBJ whole genome shotgun (WGS) entry which is preliminary data.</text>
</comment>
<dbReference type="PROSITE" id="PS00108">
    <property type="entry name" value="PROTEIN_KINASE_ST"/>
    <property type="match status" value="1"/>
</dbReference>
<evidence type="ECO:0000256" key="5">
    <source>
        <dbReference type="ARBA" id="ARBA00022777"/>
    </source>
</evidence>
<dbReference type="Pfam" id="PF00069">
    <property type="entry name" value="Pkinase"/>
    <property type="match status" value="1"/>
</dbReference>
<evidence type="ECO:0000259" key="9">
    <source>
        <dbReference type="PROSITE" id="PS50011"/>
    </source>
</evidence>
<protein>
    <recommendedName>
        <fullName evidence="1">non-specific serine/threonine protein kinase</fullName>
        <ecNumber evidence="1">2.7.11.1</ecNumber>
    </recommendedName>
</protein>
<feature type="non-terminal residue" evidence="10">
    <location>
        <position position="1"/>
    </location>
</feature>
<evidence type="ECO:0000256" key="4">
    <source>
        <dbReference type="ARBA" id="ARBA00022741"/>
    </source>
</evidence>
<keyword evidence="11" id="KW-1185">Reference proteome</keyword>
<dbReference type="EC" id="2.7.11.1" evidence="1"/>
<gene>
    <name evidence="10" type="ORF">MONAX_5E046294</name>
</gene>
<keyword evidence="3" id="KW-0808">Transferase</keyword>
<proteinExistence type="predicted"/>
<evidence type="ECO:0000313" key="10">
    <source>
        <dbReference type="EMBL" id="VTJ89873.1"/>
    </source>
</evidence>
<dbReference type="GO" id="GO:0035556">
    <property type="term" value="P:intracellular signal transduction"/>
    <property type="evidence" value="ECO:0007669"/>
    <property type="project" value="TreeGrafter"/>
</dbReference>
<evidence type="ECO:0000256" key="8">
    <source>
        <dbReference type="ARBA" id="ARBA00048679"/>
    </source>
</evidence>
<dbReference type="Proteomes" id="UP000335636">
    <property type="component" value="Unassembled WGS sequence"/>
</dbReference>
<keyword evidence="5" id="KW-0418">Kinase</keyword>